<evidence type="ECO:0000313" key="2">
    <source>
        <dbReference type="Proteomes" id="UP000799755"/>
    </source>
</evidence>
<name>A0ACB6QA89_9PLEO</name>
<gene>
    <name evidence="1" type="ORF">BDR25DRAFT_337622</name>
</gene>
<organism evidence="1 2">
    <name type="scientific">Lindgomyces ingoldianus</name>
    <dbReference type="NCBI Taxonomy" id="673940"/>
    <lineage>
        <taxon>Eukaryota</taxon>
        <taxon>Fungi</taxon>
        <taxon>Dikarya</taxon>
        <taxon>Ascomycota</taxon>
        <taxon>Pezizomycotina</taxon>
        <taxon>Dothideomycetes</taxon>
        <taxon>Pleosporomycetidae</taxon>
        <taxon>Pleosporales</taxon>
        <taxon>Lindgomycetaceae</taxon>
        <taxon>Lindgomyces</taxon>
    </lineage>
</organism>
<comment type="caution">
    <text evidence="1">The sequence shown here is derived from an EMBL/GenBank/DDBJ whole genome shotgun (WGS) entry which is preliminary data.</text>
</comment>
<proteinExistence type="predicted"/>
<keyword evidence="2" id="KW-1185">Reference proteome</keyword>
<sequence>MENFKYEPINLERPSLRLLRLLKGEEPDNVECELFQAYLDGDDLIPYHALSYTWGGTEMSSAVIVNGRRLGVTENLELALQYLRSREMDRILWVDAICIDQGNKSERGHQVQQMGNIYSQAEEVIVWLGPATYATNVLMDSLTKLKDKSLGSACRNWNPADIRWNNLWRSVQPSLMDEYTSLTTLQHRGLELLLSRPWFKRVWILQEVVNAKRAVVQSGKRSIPAYIFALAPLLLQTRPEDHSQAVLDIMPGPVRKNSWWSEKRNLYTLLQKFSKSEASDPRDRVYALLGISSDAFDARSLRPDYNKNIQHVINNTAAFLFGSSTVSRAIV</sequence>
<reference evidence="1" key="1">
    <citation type="journal article" date="2020" name="Stud. Mycol.">
        <title>101 Dothideomycetes genomes: a test case for predicting lifestyles and emergence of pathogens.</title>
        <authorList>
            <person name="Haridas S."/>
            <person name="Albert R."/>
            <person name="Binder M."/>
            <person name="Bloem J."/>
            <person name="Labutti K."/>
            <person name="Salamov A."/>
            <person name="Andreopoulos B."/>
            <person name="Baker S."/>
            <person name="Barry K."/>
            <person name="Bills G."/>
            <person name="Bluhm B."/>
            <person name="Cannon C."/>
            <person name="Castanera R."/>
            <person name="Culley D."/>
            <person name="Daum C."/>
            <person name="Ezra D."/>
            <person name="Gonzalez J."/>
            <person name="Henrissat B."/>
            <person name="Kuo A."/>
            <person name="Liang C."/>
            <person name="Lipzen A."/>
            <person name="Lutzoni F."/>
            <person name="Magnuson J."/>
            <person name="Mondo S."/>
            <person name="Nolan M."/>
            <person name="Ohm R."/>
            <person name="Pangilinan J."/>
            <person name="Park H.-J."/>
            <person name="Ramirez L."/>
            <person name="Alfaro M."/>
            <person name="Sun H."/>
            <person name="Tritt A."/>
            <person name="Yoshinaga Y."/>
            <person name="Zwiers L.-H."/>
            <person name="Turgeon B."/>
            <person name="Goodwin S."/>
            <person name="Spatafora J."/>
            <person name="Crous P."/>
            <person name="Grigoriev I."/>
        </authorList>
    </citation>
    <scope>NUCLEOTIDE SEQUENCE</scope>
    <source>
        <strain evidence="1">ATCC 200398</strain>
    </source>
</reference>
<protein>
    <submittedName>
        <fullName evidence="1">HET-domain-containing protein</fullName>
    </submittedName>
</protein>
<dbReference type="EMBL" id="MU003542">
    <property type="protein sequence ID" value="KAF2463949.1"/>
    <property type="molecule type" value="Genomic_DNA"/>
</dbReference>
<accession>A0ACB6QA89</accession>
<evidence type="ECO:0000313" key="1">
    <source>
        <dbReference type="EMBL" id="KAF2463949.1"/>
    </source>
</evidence>
<dbReference type="Proteomes" id="UP000799755">
    <property type="component" value="Unassembled WGS sequence"/>
</dbReference>